<reference evidence="2" key="1">
    <citation type="journal article" date="2019" name="Int. J. Syst. Evol. Microbiol.">
        <title>The Global Catalogue of Microorganisms (GCM) 10K type strain sequencing project: providing services to taxonomists for standard genome sequencing and annotation.</title>
        <authorList>
            <consortium name="The Broad Institute Genomics Platform"/>
            <consortium name="The Broad Institute Genome Sequencing Center for Infectious Disease"/>
            <person name="Wu L."/>
            <person name="Ma J."/>
        </authorList>
    </citation>
    <scope>NUCLEOTIDE SEQUENCE [LARGE SCALE GENOMIC DNA]</scope>
    <source>
        <strain evidence="2">JCM 19212</strain>
    </source>
</reference>
<accession>A0ABP9LL86</accession>
<dbReference type="EMBL" id="BAABKY010000002">
    <property type="protein sequence ID" value="GAA5078174.1"/>
    <property type="molecule type" value="Genomic_DNA"/>
</dbReference>
<dbReference type="Proteomes" id="UP001501083">
    <property type="component" value="Unassembled WGS sequence"/>
</dbReference>
<sequence>MAVPDFAEPGWFPAEYDAESRRFRMRWVTLEEVGDATFLDRRMKIRSREIADIDAETVAFHDLPAPPFLFHTAFCGSTLLARALHAPPRVVALKEPLVLHTLATTGMRAAAAGTRTRRNDDLARGLALLSRPWAPGGRVLIKPANQINGWLPQILAASQDSRAILLYSGLREFMVSCFKKLPESEQRIRWMAQALLRSSPLAPRLGIDPETPFNLVESCALAWHAQMDIYAQALRGDRDDRLRSLDFAQVLAAPAKSVRDCAQWLRLDDEGLDERVGDVFSRHSKATTGSYDAGERERENTRVIDAFGATIDRAVAWATDAVGPAIEMPEWKPLRVDATA</sequence>
<dbReference type="SUPFAM" id="SSF52540">
    <property type="entry name" value="P-loop containing nucleoside triphosphate hydrolases"/>
    <property type="match status" value="1"/>
</dbReference>
<name>A0ABP9LL86_9GAMM</name>
<evidence type="ECO:0000313" key="2">
    <source>
        <dbReference type="Proteomes" id="UP001501083"/>
    </source>
</evidence>
<evidence type="ECO:0008006" key="3">
    <source>
        <dbReference type="Google" id="ProtNLM"/>
    </source>
</evidence>
<organism evidence="1 2">
    <name type="scientific">Lysobacter panacisoli</name>
    <dbReference type="NCBI Taxonomy" id="1255263"/>
    <lineage>
        <taxon>Bacteria</taxon>
        <taxon>Pseudomonadati</taxon>
        <taxon>Pseudomonadota</taxon>
        <taxon>Gammaproteobacteria</taxon>
        <taxon>Lysobacterales</taxon>
        <taxon>Lysobacteraceae</taxon>
        <taxon>Lysobacter</taxon>
    </lineage>
</organism>
<dbReference type="InterPro" id="IPR027417">
    <property type="entry name" value="P-loop_NTPase"/>
</dbReference>
<gene>
    <name evidence="1" type="ORF">GCM10025759_25040</name>
</gene>
<dbReference type="Gene3D" id="3.40.50.300">
    <property type="entry name" value="P-loop containing nucleotide triphosphate hydrolases"/>
    <property type="match status" value="1"/>
</dbReference>
<comment type="caution">
    <text evidence="1">The sequence shown here is derived from an EMBL/GenBank/DDBJ whole genome shotgun (WGS) entry which is preliminary data.</text>
</comment>
<proteinExistence type="predicted"/>
<dbReference type="RefSeq" id="WP_158984689.1">
    <property type="nucleotide sequence ID" value="NZ_BAABKY010000002.1"/>
</dbReference>
<protein>
    <recommendedName>
        <fullName evidence="3">Sulfotransferase family protein</fullName>
    </recommendedName>
</protein>
<evidence type="ECO:0000313" key="1">
    <source>
        <dbReference type="EMBL" id="GAA5078174.1"/>
    </source>
</evidence>
<keyword evidence="2" id="KW-1185">Reference proteome</keyword>